<dbReference type="PRINTS" id="PR00237">
    <property type="entry name" value="GPCRRHODOPSN"/>
</dbReference>
<dbReference type="GeneID" id="117347566"/>
<dbReference type="KEGG" id="gsh:117347566"/>
<keyword evidence="2 8" id="KW-0812">Transmembrane</keyword>
<dbReference type="Pfam" id="PF00001">
    <property type="entry name" value="7tm_1"/>
    <property type="match status" value="1"/>
</dbReference>
<accession>A0A6P8NFB4</accession>
<keyword evidence="6" id="KW-0675">Receptor</keyword>
<sequence>MDSQSTTTFILLALNSSTNSSFHHSQSFSFPGLSVMQVKYIFASFFGVILVVGIVGNVLILLVLIDNLLSSSSSSNHISIMTGTLMVNLTISDMTFLLYNVPVMLLSFVFEDWEMGSAVCISSQSMSMWTMFCSFYTMVATSILRYMAVVHPTYSFSVSKAQRFLVCLLTWLMGFTVSIPNWMHQKVIVIDEAHHCLLLMNEHQTFWYFVLFGGVAFFPFVFLLLLCYSRIIQSLWCGRIKVVHASGNLHVNQKATIMILTVLIVFIMMWIPCSVLIFLSASHSLPHTATAFIVSNLSSVLAYSNCSVSPLICFSLSDQFQAGLKKFFKRGFSQT</sequence>
<gene>
    <name evidence="11" type="primary">LOC117347566</name>
</gene>
<organism evidence="10 11">
    <name type="scientific">Geotrypetes seraphini</name>
    <name type="common">Gaboon caecilian</name>
    <name type="synonym">Caecilia seraphini</name>
    <dbReference type="NCBI Taxonomy" id="260995"/>
    <lineage>
        <taxon>Eukaryota</taxon>
        <taxon>Metazoa</taxon>
        <taxon>Chordata</taxon>
        <taxon>Craniata</taxon>
        <taxon>Vertebrata</taxon>
        <taxon>Euteleostomi</taxon>
        <taxon>Amphibia</taxon>
        <taxon>Gymnophiona</taxon>
        <taxon>Geotrypetes</taxon>
    </lineage>
</organism>
<keyword evidence="10" id="KW-1185">Reference proteome</keyword>
<keyword evidence="5 8" id="KW-0472">Membrane</keyword>
<keyword evidence="3 8" id="KW-1133">Transmembrane helix</keyword>
<evidence type="ECO:0000256" key="2">
    <source>
        <dbReference type="ARBA" id="ARBA00022692"/>
    </source>
</evidence>
<dbReference type="InterPro" id="IPR017452">
    <property type="entry name" value="GPCR_Rhodpsn_7TM"/>
</dbReference>
<dbReference type="RefSeq" id="XP_033774552.1">
    <property type="nucleotide sequence ID" value="XM_033918661.1"/>
</dbReference>
<evidence type="ECO:0000256" key="1">
    <source>
        <dbReference type="ARBA" id="ARBA00004141"/>
    </source>
</evidence>
<evidence type="ECO:0000256" key="7">
    <source>
        <dbReference type="ARBA" id="ARBA00023224"/>
    </source>
</evidence>
<evidence type="ECO:0000313" key="11">
    <source>
        <dbReference type="RefSeq" id="XP_033774552.1"/>
    </source>
</evidence>
<dbReference type="Gene3D" id="1.20.1070.10">
    <property type="entry name" value="Rhodopsin 7-helix transmembrane proteins"/>
    <property type="match status" value="1"/>
</dbReference>
<feature type="domain" description="G-protein coupled receptors family 1 profile" evidence="9">
    <location>
        <begin position="56"/>
        <end position="313"/>
    </location>
</feature>
<dbReference type="PANTHER" id="PTHR45695">
    <property type="entry name" value="LEUCOKININ RECEPTOR-RELATED"/>
    <property type="match status" value="1"/>
</dbReference>
<dbReference type="PANTHER" id="PTHR45695:SF9">
    <property type="entry name" value="LEUCOKININ RECEPTOR"/>
    <property type="match status" value="1"/>
</dbReference>
<dbReference type="Proteomes" id="UP000515159">
    <property type="component" value="Chromosome 13"/>
</dbReference>
<evidence type="ECO:0000256" key="5">
    <source>
        <dbReference type="ARBA" id="ARBA00023136"/>
    </source>
</evidence>
<name>A0A6P8NFB4_GEOSA</name>
<dbReference type="OrthoDB" id="10044919at2759"/>
<evidence type="ECO:0000256" key="4">
    <source>
        <dbReference type="ARBA" id="ARBA00023040"/>
    </source>
</evidence>
<dbReference type="AlphaFoldDB" id="A0A6P8NFB4"/>
<evidence type="ECO:0000256" key="8">
    <source>
        <dbReference type="SAM" id="Phobius"/>
    </source>
</evidence>
<evidence type="ECO:0000256" key="3">
    <source>
        <dbReference type="ARBA" id="ARBA00022989"/>
    </source>
</evidence>
<dbReference type="GO" id="GO:0004930">
    <property type="term" value="F:G protein-coupled receptor activity"/>
    <property type="evidence" value="ECO:0007669"/>
    <property type="project" value="UniProtKB-KW"/>
</dbReference>
<feature type="transmembrane region" description="Helical" evidence="8">
    <location>
        <begin position="257"/>
        <end position="279"/>
    </location>
</feature>
<keyword evidence="7" id="KW-0807">Transducer</keyword>
<dbReference type="InParanoid" id="A0A6P8NFB4"/>
<dbReference type="SUPFAM" id="SSF81321">
    <property type="entry name" value="Family A G protein-coupled receptor-like"/>
    <property type="match status" value="1"/>
</dbReference>
<feature type="transmembrane region" description="Helical" evidence="8">
    <location>
        <begin position="206"/>
        <end position="226"/>
    </location>
</feature>
<reference evidence="11" key="1">
    <citation type="submission" date="2025-08" db="UniProtKB">
        <authorList>
            <consortium name="RefSeq"/>
        </authorList>
    </citation>
    <scope>IDENTIFICATION</scope>
</reference>
<evidence type="ECO:0000256" key="6">
    <source>
        <dbReference type="ARBA" id="ARBA00023170"/>
    </source>
</evidence>
<dbReference type="PROSITE" id="PS50262">
    <property type="entry name" value="G_PROTEIN_RECEP_F1_2"/>
    <property type="match status" value="1"/>
</dbReference>
<feature type="transmembrane region" description="Helical" evidence="8">
    <location>
        <begin position="164"/>
        <end position="183"/>
    </location>
</feature>
<keyword evidence="4" id="KW-0297">G-protein coupled receptor</keyword>
<feature type="transmembrane region" description="Helical" evidence="8">
    <location>
        <begin position="85"/>
        <end position="106"/>
    </location>
</feature>
<protein>
    <submittedName>
        <fullName evidence="11">C-C chemokine receptor type 8-like</fullName>
    </submittedName>
</protein>
<proteinExistence type="predicted"/>
<dbReference type="GO" id="GO:0005886">
    <property type="term" value="C:plasma membrane"/>
    <property type="evidence" value="ECO:0007669"/>
    <property type="project" value="TreeGrafter"/>
</dbReference>
<dbReference type="InterPro" id="IPR000276">
    <property type="entry name" value="GPCR_Rhodpsn"/>
</dbReference>
<comment type="subcellular location">
    <subcellularLocation>
        <location evidence="1">Membrane</location>
        <topology evidence="1">Multi-pass membrane protein</topology>
    </subcellularLocation>
</comment>
<feature type="transmembrane region" description="Helical" evidence="8">
    <location>
        <begin position="41"/>
        <end position="65"/>
    </location>
</feature>
<feature type="transmembrane region" description="Helical" evidence="8">
    <location>
        <begin position="291"/>
        <end position="316"/>
    </location>
</feature>
<feature type="transmembrane region" description="Helical" evidence="8">
    <location>
        <begin position="126"/>
        <end position="144"/>
    </location>
</feature>
<evidence type="ECO:0000259" key="9">
    <source>
        <dbReference type="PROSITE" id="PS50262"/>
    </source>
</evidence>
<evidence type="ECO:0000313" key="10">
    <source>
        <dbReference type="Proteomes" id="UP000515159"/>
    </source>
</evidence>